<feature type="compositionally biased region" description="Basic and acidic residues" evidence="1">
    <location>
        <begin position="53"/>
        <end position="73"/>
    </location>
</feature>
<dbReference type="AlphaFoldDB" id="A0A699RZR7"/>
<proteinExistence type="predicted"/>
<evidence type="ECO:0000313" key="2">
    <source>
        <dbReference type="EMBL" id="GFC90573.1"/>
    </source>
</evidence>
<feature type="region of interest" description="Disordered" evidence="1">
    <location>
        <begin position="46"/>
        <end position="78"/>
    </location>
</feature>
<dbReference type="EMBL" id="BKCJ011127051">
    <property type="protein sequence ID" value="GFC90573.1"/>
    <property type="molecule type" value="Genomic_DNA"/>
</dbReference>
<sequence>MEKLFQVLGCPDNFKTRLAAFKLEADGLSWWKAHLRTQEIKGRYDQGQHVYRGRQDHSVEYKGRQDRGQKRSTETLPPPPLCATCGKPHLGVCYKATRGCFTCGST</sequence>
<reference evidence="2" key="1">
    <citation type="journal article" date="2019" name="Sci. Rep.">
        <title>Draft genome of Tanacetum cinerariifolium, the natural source of mosquito coil.</title>
        <authorList>
            <person name="Yamashiro T."/>
            <person name="Shiraishi A."/>
            <person name="Satake H."/>
            <person name="Nakayama K."/>
        </authorList>
    </citation>
    <scope>NUCLEOTIDE SEQUENCE</scope>
</reference>
<organism evidence="2">
    <name type="scientific">Tanacetum cinerariifolium</name>
    <name type="common">Dalmatian daisy</name>
    <name type="synonym">Chrysanthemum cinerariifolium</name>
    <dbReference type="NCBI Taxonomy" id="118510"/>
    <lineage>
        <taxon>Eukaryota</taxon>
        <taxon>Viridiplantae</taxon>
        <taxon>Streptophyta</taxon>
        <taxon>Embryophyta</taxon>
        <taxon>Tracheophyta</taxon>
        <taxon>Spermatophyta</taxon>
        <taxon>Magnoliopsida</taxon>
        <taxon>eudicotyledons</taxon>
        <taxon>Gunneridae</taxon>
        <taxon>Pentapetalae</taxon>
        <taxon>asterids</taxon>
        <taxon>campanulids</taxon>
        <taxon>Asterales</taxon>
        <taxon>Asteraceae</taxon>
        <taxon>Asteroideae</taxon>
        <taxon>Anthemideae</taxon>
        <taxon>Anthemidinae</taxon>
        <taxon>Tanacetum</taxon>
    </lineage>
</organism>
<comment type="caution">
    <text evidence="2">The sequence shown here is derived from an EMBL/GenBank/DDBJ whole genome shotgun (WGS) entry which is preliminary data.</text>
</comment>
<accession>A0A699RZR7</accession>
<name>A0A699RZR7_TANCI</name>
<gene>
    <name evidence="2" type="ORF">Tci_862543</name>
</gene>
<evidence type="ECO:0000256" key="1">
    <source>
        <dbReference type="SAM" id="MobiDB-lite"/>
    </source>
</evidence>
<protein>
    <submittedName>
        <fullName evidence="2">Zinc finger, CCHC-type, retrotransposon Gag domain protein</fullName>
    </submittedName>
</protein>